<proteinExistence type="predicted"/>
<name>A0A8S1NGH7_PARPR</name>
<dbReference type="InterPro" id="IPR006073">
    <property type="entry name" value="GTP-bd"/>
</dbReference>
<evidence type="ECO:0000256" key="1">
    <source>
        <dbReference type="SAM" id="MobiDB-lite"/>
    </source>
</evidence>
<dbReference type="EMBL" id="CAJJDM010000078">
    <property type="protein sequence ID" value="CAD8085794.1"/>
    <property type="molecule type" value="Genomic_DNA"/>
</dbReference>
<dbReference type="Pfam" id="PF01926">
    <property type="entry name" value="MMR_HSR1"/>
    <property type="match status" value="1"/>
</dbReference>
<dbReference type="OMA" id="QEINCEQ"/>
<feature type="compositionally biased region" description="Low complexity" evidence="1">
    <location>
        <begin position="27"/>
        <end position="38"/>
    </location>
</feature>
<dbReference type="AlphaFoldDB" id="A0A8S1NGH7"/>
<organism evidence="3 4">
    <name type="scientific">Paramecium primaurelia</name>
    <dbReference type="NCBI Taxonomy" id="5886"/>
    <lineage>
        <taxon>Eukaryota</taxon>
        <taxon>Sar</taxon>
        <taxon>Alveolata</taxon>
        <taxon>Ciliophora</taxon>
        <taxon>Intramacronucleata</taxon>
        <taxon>Oligohymenophorea</taxon>
        <taxon>Peniculida</taxon>
        <taxon>Parameciidae</taxon>
        <taxon>Paramecium</taxon>
    </lineage>
</organism>
<dbReference type="Proteomes" id="UP000688137">
    <property type="component" value="Unassembled WGS sequence"/>
</dbReference>
<feature type="domain" description="G" evidence="2">
    <location>
        <begin position="79"/>
        <end position="192"/>
    </location>
</feature>
<gene>
    <name evidence="3" type="ORF">PPRIM_AZ9-3.1.T0750072</name>
</gene>
<evidence type="ECO:0000313" key="4">
    <source>
        <dbReference type="Proteomes" id="UP000688137"/>
    </source>
</evidence>
<comment type="caution">
    <text evidence="3">The sequence shown here is derived from an EMBL/GenBank/DDBJ whole genome shotgun (WGS) entry which is preliminary data.</text>
</comment>
<protein>
    <recommendedName>
        <fullName evidence="2">G domain-containing protein</fullName>
    </recommendedName>
</protein>
<sequence>MGSCCQKSKNNPGNLNLNEVVANLNTKGEQQGEQQSEQEQQKNTSVVQEKEIQQGKIEIQPIIQKDTNQIQPIQEKYLMLLGTAGVGKSTLFKQLELSDVPNETTSTISNYHEGKLNEYFFIDTPSFQLDDEIETREIFIKEFQEYFDNRKYISSFGIVVNFERTDLMKKKVLQVLKYLRKFKDIISIIVVNMELSDNVNEDKEHLRDSFKHMGCHRILFISKEMKQKQILEQIQEIQFIKTHIDLTDTIFEKITQSQEKRQLQDLKIRLDQRL</sequence>
<dbReference type="GO" id="GO:0005525">
    <property type="term" value="F:GTP binding"/>
    <property type="evidence" value="ECO:0007669"/>
    <property type="project" value="InterPro"/>
</dbReference>
<reference evidence="3" key="1">
    <citation type="submission" date="2021-01" db="EMBL/GenBank/DDBJ databases">
        <authorList>
            <consortium name="Genoscope - CEA"/>
            <person name="William W."/>
        </authorList>
    </citation>
    <scope>NUCLEOTIDE SEQUENCE</scope>
</reference>
<feature type="region of interest" description="Disordered" evidence="1">
    <location>
        <begin position="27"/>
        <end position="47"/>
    </location>
</feature>
<evidence type="ECO:0000313" key="3">
    <source>
        <dbReference type="EMBL" id="CAD8085794.1"/>
    </source>
</evidence>
<accession>A0A8S1NGH7</accession>
<keyword evidence="4" id="KW-1185">Reference proteome</keyword>
<evidence type="ECO:0000259" key="2">
    <source>
        <dbReference type="Pfam" id="PF01926"/>
    </source>
</evidence>